<proteinExistence type="predicted"/>
<comment type="caution">
    <text evidence="1">The sequence shown here is derived from an EMBL/GenBank/DDBJ whole genome shotgun (WGS) entry which is preliminary data.</text>
</comment>
<evidence type="ECO:0000313" key="1">
    <source>
        <dbReference type="EMBL" id="RUM26100.1"/>
    </source>
</evidence>
<dbReference type="EMBL" id="RJTH01000002">
    <property type="protein sequence ID" value="RUM26100.1"/>
    <property type="molecule type" value="Genomic_DNA"/>
</dbReference>
<sequence>MLDAIAEHAYDERDIEIWRRIAKTEIVREICNHSPAERLTPRPIPFDQPAIVIPRCIEPAAGQVSQTVCRPCAEDEEM</sequence>
<reference evidence="2" key="1">
    <citation type="submission" date="2018-11" db="EMBL/GenBank/DDBJ databases">
        <title>Rhizobium chutanense sp. nov., isolated from root nodules of Phaseolus vulgaris in China.</title>
        <authorList>
            <person name="Huo Y."/>
        </authorList>
    </citation>
    <scope>NUCLEOTIDE SEQUENCE [LARGE SCALE GENOMIC DNA]</scope>
    <source>
        <strain evidence="2">CCBAU 65647</strain>
    </source>
</reference>
<organism evidence="1 2">
    <name type="scientific">Rhizobium vallis</name>
    <dbReference type="NCBI Taxonomy" id="634290"/>
    <lineage>
        <taxon>Bacteria</taxon>
        <taxon>Pseudomonadati</taxon>
        <taxon>Pseudomonadota</taxon>
        <taxon>Alphaproteobacteria</taxon>
        <taxon>Hyphomicrobiales</taxon>
        <taxon>Rhizobiaceae</taxon>
        <taxon>Rhizobium/Agrobacterium group</taxon>
        <taxon>Rhizobium</taxon>
    </lineage>
</organism>
<dbReference type="RefSeq" id="WP_126920266.1">
    <property type="nucleotide sequence ID" value="NZ_ML133687.1"/>
</dbReference>
<name>A0A3S0QWQ4_9HYPH</name>
<dbReference type="Proteomes" id="UP000278823">
    <property type="component" value="Unassembled WGS sequence"/>
</dbReference>
<accession>A0A3S0QWQ4</accession>
<dbReference type="AlphaFoldDB" id="A0A3S0QWQ4"/>
<gene>
    <name evidence="1" type="ORF">EFQ99_07385</name>
</gene>
<keyword evidence="2" id="KW-1185">Reference proteome</keyword>
<protein>
    <submittedName>
        <fullName evidence="1">Uncharacterized protein</fullName>
    </submittedName>
</protein>
<evidence type="ECO:0000313" key="2">
    <source>
        <dbReference type="Proteomes" id="UP000278823"/>
    </source>
</evidence>